<accession>A0ABS3ZUF9</accession>
<reference evidence="3 4" key="1">
    <citation type="submission" date="2021-03" db="EMBL/GenBank/DDBJ databases">
        <title>Genome Sequence of Bradyrhizobium vignae strain ISRA400.</title>
        <authorList>
            <person name="Tisa L.S."/>
            <person name="Svistoonoff S."/>
            <person name="Hocher V."/>
            <person name="Fall S."/>
            <person name="Zaiya A."/>
            <person name="Naing D."/>
            <person name="Niang N."/>
            <person name="Diouf A."/>
            <person name="Dasylva M.C."/>
            <person name="Toure O."/>
            <person name="Gueye M."/>
            <person name="Gully D."/>
            <person name="Tisseyre P."/>
            <person name="Simpson S."/>
            <person name="Morris K."/>
            <person name="Thomas W.K."/>
        </authorList>
    </citation>
    <scope>NUCLEOTIDE SEQUENCE [LARGE SCALE GENOMIC DNA]</scope>
    <source>
        <strain evidence="3 4">ISRA400</strain>
    </source>
</reference>
<feature type="signal peptide" evidence="2">
    <location>
        <begin position="1"/>
        <end position="19"/>
    </location>
</feature>
<sequence>MRRSIALLLLLACAVPAGAAPPSSCAAKFIGDWRHSGSGNRGTITPDGRALCSEHPSCVQGTWTCSGNVLTYTNSLGSWNYTLAPDGKSMSTNGGAAVATRIGAVPASARAKDSGSAVNNVAADVLGIDRTPSPAPDAPPPAAALPAKPSPAEDDPAKAAAARYARTLFSAGQAAARVAGQSGGGPADWSTSEDRFREAALEFRKAGDARNEKIALKNADVARRESAKPPHRLVQAPNARKSPSAKYSLRCKMYEKQLEANADDARTAELLAKLRSEHGDAGC</sequence>
<comment type="caution">
    <text evidence="3">The sequence shown here is derived from an EMBL/GenBank/DDBJ whole genome shotgun (WGS) entry which is preliminary data.</text>
</comment>
<gene>
    <name evidence="3" type="ORF">JWS04_11840</name>
</gene>
<evidence type="ECO:0000313" key="4">
    <source>
        <dbReference type="Proteomes" id="UP000669317"/>
    </source>
</evidence>
<proteinExistence type="predicted"/>
<name>A0ABS3ZUF9_9BRAD</name>
<evidence type="ECO:0000256" key="1">
    <source>
        <dbReference type="SAM" id="MobiDB-lite"/>
    </source>
</evidence>
<feature type="compositionally biased region" description="Pro residues" evidence="1">
    <location>
        <begin position="133"/>
        <end position="143"/>
    </location>
</feature>
<keyword evidence="2" id="KW-0732">Signal</keyword>
<feature type="region of interest" description="Disordered" evidence="1">
    <location>
        <begin position="128"/>
        <end position="159"/>
    </location>
</feature>
<protein>
    <recommendedName>
        <fullName evidence="5">DUF4124 domain-containing protein</fullName>
    </recommendedName>
</protein>
<dbReference type="EMBL" id="JAGIKT010000022">
    <property type="protein sequence ID" value="MBP0111760.1"/>
    <property type="molecule type" value="Genomic_DNA"/>
</dbReference>
<feature type="chain" id="PRO_5045049007" description="DUF4124 domain-containing protein" evidence="2">
    <location>
        <begin position="20"/>
        <end position="283"/>
    </location>
</feature>
<evidence type="ECO:0000313" key="3">
    <source>
        <dbReference type="EMBL" id="MBP0111760.1"/>
    </source>
</evidence>
<dbReference type="Proteomes" id="UP000669317">
    <property type="component" value="Unassembled WGS sequence"/>
</dbReference>
<feature type="region of interest" description="Disordered" evidence="1">
    <location>
        <begin position="221"/>
        <end position="242"/>
    </location>
</feature>
<evidence type="ECO:0000256" key="2">
    <source>
        <dbReference type="SAM" id="SignalP"/>
    </source>
</evidence>
<evidence type="ECO:0008006" key="5">
    <source>
        <dbReference type="Google" id="ProtNLM"/>
    </source>
</evidence>
<organism evidence="3 4">
    <name type="scientific">Bradyrhizobium vignae</name>
    <dbReference type="NCBI Taxonomy" id="1549949"/>
    <lineage>
        <taxon>Bacteria</taxon>
        <taxon>Pseudomonadati</taxon>
        <taxon>Pseudomonadota</taxon>
        <taxon>Alphaproteobacteria</taxon>
        <taxon>Hyphomicrobiales</taxon>
        <taxon>Nitrobacteraceae</taxon>
        <taxon>Bradyrhizobium</taxon>
    </lineage>
</organism>
<dbReference type="RefSeq" id="WP_209295036.1">
    <property type="nucleotide sequence ID" value="NZ_JAGIKT010000022.1"/>
</dbReference>
<keyword evidence="4" id="KW-1185">Reference proteome</keyword>